<accession>A0A5C0SFC4</accession>
<reference evidence="1 2" key="1">
    <citation type="submission" date="2019-07" db="EMBL/GenBank/DDBJ databases">
        <title>Complete genome of Crassaminicella thermophila SY095.</title>
        <authorList>
            <person name="Li X."/>
        </authorList>
    </citation>
    <scope>NUCLEOTIDE SEQUENCE [LARGE SCALE GENOMIC DNA]</scope>
    <source>
        <strain evidence="1 2">SY095</strain>
    </source>
</reference>
<dbReference type="RefSeq" id="WP_148809631.1">
    <property type="nucleotide sequence ID" value="NZ_CP042243.1"/>
</dbReference>
<dbReference type="KEGG" id="crs:FQB35_09130"/>
<evidence type="ECO:0000313" key="2">
    <source>
        <dbReference type="Proteomes" id="UP000324646"/>
    </source>
</evidence>
<sequence length="64" mass="7505">MEYFDRISIEEISKRDMLMILKALEYTGKSTNIDSFLSLKDSILNQLCSIAETTEEEFLCYLEK</sequence>
<dbReference type="OrthoDB" id="1753235at2"/>
<organism evidence="1 2">
    <name type="scientific">Crassaminicella thermophila</name>
    <dbReference type="NCBI Taxonomy" id="2599308"/>
    <lineage>
        <taxon>Bacteria</taxon>
        <taxon>Bacillati</taxon>
        <taxon>Bacillota</taxon>
        <taxon>Clostridia</taxon>
        <taxon>Eubacteriales</taxon>
        <taxon>Clostridiaceae</taxon>
        <taxon>Crassaminicella</taxon>
    </lineage>
</organism>
<name>A0A5C0SFC4_CRATE</name>
<keyword evidence="2" id="KW-1185">Reference proteome</keyword>
<gene>
    <name evidence="1" type="ORF">FQB35_09130</name>
</gene>
<dbReference type="Proteomes" id="UP000324646">
    <property type="component" value="Chromosome"/>
</dbReference>
<proteinExistence type="predicted"/>
<dbReference type="EMBL" id="CP042243">
    <property type="protein sequence ID" value="QEK12476.1"/>
    <property type="molecule type" value="Genomic_DNA"/>
</dbReference>
<protein>
    <submittedName>
        <fullName evidence="1">Uncharacterized protein</fullName>
    </submittedName>
</protein>
<evidence type="ECO:0000313" key="1">
    <source>
        <dbReference type="EMBL" id="QEK12476.1"/>
    </source>
</evidence>
<dbReference type="AlphaFoldDB" id="A0A5C0SFC4"/>